<dbReference type="InterPro" id="IPR017946">
    <property type="entry name" value="PLC-like_Pdiesterase_TIM-brl"/>
</dbReference>
<dbReference type="AlphaFoldDB" id="A0A818J7Z3"/>
<keyword evidence="11" id="KW-0479">Metal-binding</keyword>
<evidence type="ECO:0000256" key="7">
    <source>
        <dbReference type="ARBA" id="ARBA00023098"/>
    </source>
</evidence>
<dbReference type="InterPro" id="IPR016280">
    <property type="entry name" value="PLC-beta"/>
</dbReference>
<dbReference type="PANTHER" id="PTHR10336">
    <property type="entry name" value="PHOSPHOINOSITIDE-SPECIFIC PHOSPHOLIPASE C FAMILY PROTEIN"/>
    <property type="match status" value="1"/>
</dbReference>
<evidence type="ECO:0000256" key="13">
    <source>
        <dbReference type="SAM" id="MobiDB-lite"/>
    </source>
</evidence>
<dbReference type="InterPro" id="IPR035892">
    <property type="entry name" value="C2_domain_sf"/>
</dbReference>
<feature type="binding site" evidence="11">
    <location>
        <position position="409"/>
    </location>
    <ligand>
        <name>Ca(2+)</name>
        <dbReference type="ChEBI" id="CHEBI:29108"/>
    </ligand>
</feature>
<evidence type="ECO:0000256" key="8">
    <source>
        <dbReference type="ARBA" id="ARBA00023224"/>
    </source>
</evidence>
<evidence type="ECO:0000256" key="10">
    <source>
        <dbReference type="PIRSR" id="PIRSR000956-1"/>
    </source>
</evidence>
<evidence type="ECO:0000256" key="2">
    <source>
        <dbReference type="ARBA" id="ARBA00022490"/>
    </source>
</evidence>
<evidence type="ECO:0000256" key="9">
    <source>
        <dbReference type="PIRNR" id="PIRNR000956"/>
    </source>
</evidence>
<dbReference type="GO" id="GO:0048015">
    <property type="term" value="P:phosphatidylinositol-mediated signaling"/>
    <property type="evidence" value="ECO:0007669"/>
    <property type="project" value="TreeGrafter"/>
</dbReference>
<dbReference type="Pfam" id="PF00388">
    <property type="entry name" value="PI-PLC-X"/>
    <property type="match status" value="1"/>
</dbReference>
<dbReference type="Pfam" id="PF22631">
    <property type="entry name" value="PLCB1-4-like_EFh"/>
    <property type="match status" value="1"/>
</dbReference>
<protein>
    <recommendedName>
        <fullName evidence="9">1-phosphatidylinositol 4,5-bisphosphate phosphodiesterase</fullName>
        <ecNumber evidence="9">3.1.4.11</ecNumber>
    </recommendedName>
</protein>
<dbReference type="PROSITE" id="PS50007">
    <property type="entry name" value="PIPLC_X_DOMAIN"/>
    <property type="match status" value="1"/>
</dbReference>
<keyword evidence="4 9" id="KW-0378">Hydrolase</keyword>
<keyword evidence="8 9" id="KW-0807">Transducer</keyword>
<dbReference type="PROSITE" id="PS50004">
    <property type="entry name" value="C2"/>
    <property type="match status" value="1"/>
</dbReference>
<dbReference type="PROSITE" id="PS50008">
    <property type="entry name" value="PIPLC_Y_DOMAIN"/>
    <property type="match status" value="1"/>
</dbReference>
<feature type="compositionally biased region" description="Polar residues" evidence="13">
    <location>
        <begin position="884"/>
        <end position="896"/>
    </location>
</feature>
<dbReference type="EMBL" id="CAJOBR010000374">
    <property type="protein sequence ID" value="CAF4501697.1"/>
    <property type="molecule type" value="Genomic_DNA"/>
</dbReference>
<dbReference type="Gene3D" id="1.10.238.10">
    <property type="entry name" value="EF-hand"/>
    <property type="match status" value="1"/>
</dbReference>
<dbReference type="GO" id="GO:0004435">
    <property type="term" value="F:phosphatidylinositol-4,5-bisphosphate phospholipase C activity"/>
    <property type="evidence" value="ECO:0007669"/>
    <property type="project" value="UniProtKB-UniRule"/>
</dbReference>
<feature type="binding site" evidence="11">
    <location>
        <position position="330"/>
    </location>
    <ligand>
        <name>Ca(2+)</name>
        <dbReference type="ChEBI" id="CHEBI:29108"/>
    </ligand>
</feature>
<dbReference type="SMART" id="SM00239">
    <property type="entry name" value="C2"/>
    <property type="match status" value="1"/>
</dbReference>
<keyword evidence="3" id="KW-0597">Phosphoprotein</keyword>
<feature type="binding site" evidence="11">
    <location>
        <position position="359"/>
    </location>
    <ligand>
        <name>Ca(2+)</name>
        <dbReference type="ChEBI" id="CHEBI:29108"/>
    </ligand>
</feature>
<dbReference type="InterPro" id="IPR014815">
    <property type="entry name" value="PLC-beta_C"/>
</dbReference>
<keyword evidence="7 9" id="KW-0443">Lipid metabolism</keyword>
<dbReference type="GO" id="GO:0051209">
    <property type="term" value="P:release of sequestered calcium ion into cytosol"/>
    <property type="evidence" value="ECO:0007669"/>
    <property type="project" value="TreeGrafter"/>
</dbReference>
<dbReference type="InterPro" id="IPR053945">
    <property type="entry name" value="PLCB1-4-like_EFh"/>
</dbReference>
<feature type="active site" evidence="10">
    <location>
        <position position="329"/>
    </location>
</feature>
<dbReference type="SUPFAM" id="SSF49562">
    <property type="entry name" value="C2 domain (Calcium/lipid-binding domain, CaLB)"/>
    <property type="match status" value="1"/>
</dbReference>
<dbReference type="Gene3D" id="2.60.40.150">
    <property type="entry name" value="C2 domain"/>
    <property type="match status" value="1"/>
</dbReference>
<dbReference type="InterPro" id="IPR000909">
    <property type="entry name" value="PLipase_C_PInositol-sp_X_dom"/>
</dbReference>
<feature type="domain" description="PI-PLC Y-box" evidence="15">
    <location>
        <begin position="575"/>
        <end position="691"/>
    </location>
</feature>
<dbReference type="PANTHER" id="PTHR10336:SF36">
    <property type="entry name" value="1-PHOSPHATIDYLINOSITOL 4,5-BISPHOSPHATE PHOSPHODIESTERASE BETA-4"/>
    <property type="match status" value="1"/>
</dbReference>
<dbReference type="GO" id="GO:0016042">
    <property type="term" value="P:lipid catabolic process"/>
    <property type="evidence" value="ECO:0007669"/>
    <property type="project" value="UniProtKB-KW"/>
</dbReference>
<comment type="subcellular location">
    <subcellularLocation>
        <location evidence="1">Cytoplasm</location>
    </subcellularLocation>
</comment>
<sequence length="1182" mass="135132">MSKAYNFDWQIEVSPRLLKGDYFDRWDEENATLEQNCLFRVDTYGFFIYWQSEGRDGQVIELSQVSDIRPGKAPTDPKIGADLMANALIYGRGNIDERTVTICSGIDFVQISHTNITGADPPTAKAWIEGLRKITHNHKANNICPTTILRKHWMKISFMLNVNQKIPVRSISKTFASGKTEKRIFEILKELGLPSGKNDEINPNDFTFEKFCDLYHKICPRTDIAVLFVELSGGKDYITTKQFVEWLNETQRDPRLNEILFPFYDTNSALRIIDRYELRANYRDRGHLSCDGLTRYLMSDENAPVFLDRLEVYHDMEQPLCHYLINSSHNTYLQGRQFGGRSSVEMYRQVLLAGCRCIELDCWDGKNDSEPIITHGKAMCSDINFKEVIFAIRDTAFVTSDYPVILSFENHCSRLQQYKLAHYCEEILGDLLLTKPLDTHPLEPGVPLPSPNLLKKKILIKNKRLKPEVEKHQLDLFLEGCDSEINNDNDLDSAANVEGEDGPTAYVDNLKLRDDDDDEAHPELNVDINDDGSRRTILGQIMKLKPSANLSREEEEAFYNGYQHKGATTNIHPLLSSRVNYTQPIKFPGFSKAEERNIHYHMSSFSENVALQHLRQNPIEFVNYNKRQLSRVYPKGGRVDSSNYMPQIFWNAGCQMVSLNFQTPDLPMQLNLGKFEYNGNCGYLLKPDFMRRPDRTFDPYAESPVDGVIAAFCSVRVISGQFLSDKKIGTYVEVDMYGLPADTIRKEYRTKTIPANGLNPKYDESVFEFRKIVLPDLAILRIAVYEETGKLIGQRVLPLDGLQAGYRHISLRTEGNFPLSLPTIFCQIILKSYVPDGLSAFVDQLNKPLLMKRTEELLNATSNSSFENCSTSTSSSLRRSRVNDSGSVSATSHDTKATLTTVPSSASISTYGTVETNTSISTSIKSKSQNDAATPITSDYLRDHKTFCKIKTKQDKELSLMKKKHAKEQNLLGEQQSKMMSKAKTDYEKISRSPMMSSGSSKKELSNGGSSSEGKNDPKLMDLINEQNVEWTSLVQRQLTELNVLRRQHTKEQCDLLISLLDESQKTQIKEITERHSREKKDLELSQVRQNIEDSKRLGSEKNIRNKSDLDRRVRELKSNNTKKFLEERKRQMMKQDREKENLTKSHEIQKTALMNEIDKMLEYSINYQDETPNARFPSSSV</sequence>
<dbReference type="Proteomes" id="UP000663848">
    <property type="component" value="Unassembled WGS sequence"/>
</dbReference>
<feature type="region of interest" description="Disordered" evidence="13">
    <location>
        <begin position="966"/>
        <end position="1019"/>
    </location>
</feature>
<evidence type="ECO:0000313" key="19">
    <source>
        <dbReference type="Proteomes" id="UP000663869"/>
    </source>
</evidence>
<dbReference type="SMART" id="SM00148">
    <property type="entry name" value="PLCXc"/>
    <property type="match status" value="1"/>
</dbReference>
<dbReference type="InterPro" id="IPR001192">
    <property type="entry name" value="PI-PLC_fam"/>
</dbReference>
<dbReference type="Pfam" id="PF08703">
    <property type="entry name" value="PLC-beta_C"/>
    <property type="match status" value="1"/>
</dbReference>
<evidence type="ECO:0000313" key="18">
    <source>
        <dbReference type="EMBL" id="CAF4501697.1"/>
    </source>
</evidence>
<dbReference type="SMART" id="SM00149">
    <property type="entry name" value="PLCYc"/>
    <property type="match status" value="1"/>
</dbReference>
<dbReference type="CDD" id="cd08591">
    <property type="entry name" value="PI-PLCc_beta"/>
    <property type="match status" value="1"/>
</dbReference>
<dbReference type="EMBL" id="CAJNYU010002348">
    <property type="protein sequence ID" value="CAF3539796.1"/>
    <property type="molecule type" value="Genomic_DNA"/>
</dbReference>
<dbReference type="Gene3D" id="1.20.1230.10">
    <property type="entry name" value="Phospholipase C beta, distal C-terminal domain"/>
    <property type="match status" value="1"/>
</dbReference>
<dbReference type="InterPro" id="IPR011992">
    <property type="entry name" value="EF-hand-dom_pair"/>
</dbReference>
<comment type="caution">
    <text evidence="16">The sequence shown here is derived from an EMBL/GenBank/DDBJ whole genome shotgun (WGS) entry which is preliminary data.</text>
</comment>
<name>A0A818J7Z3_9BILA</name>
<evidence type="ECO:0000256" key="6">
    <source>
        <dbReference type="ARBA" id="ARBA00022963"/>
    </source>
</evidence>
<evidence type="ECO:0000256" key="5">
    <source>
        <dbReference type="ARBA" id="ARBA00022837"/>
    </source>
</evidence>
<evidence type="ECO:0000313" key="17">
    <source>
        <dbReference type="EMBL" id="CAF4466871.1"/>
    </source>
</evidence>
<dbReference type="Gene3D" id="2.30.29.240">
    <property type="match status" value="1"/>
</dbReference>
<feature type="active site" evidence="10">
    <location>
        <position position="375"/>
    </location>
</feature>
<keyword evidence="2" id="KW-0963">Cytoplasm</keyword>
<dbReference type="InterPro" id="IPR042531">
    <property type="entry name" value="PLC-beta_C_sf"/>
</dbReference>
<dbReference type="GO" id="GO:0005509">
    <property type="term" value="F:calcium ion binding"/>
    <property type="evidence" value="ECO:0007669"/>
    <property type="project" value="UniProtKB-UniRule"/>
</dbReference>
<evidence type="ECO:0000256" key="4">
    <source>
        <dbReference type="ARBA" id="ARBA00022801"/>
    </source>
</evidence>
<dbReference type="Pfam" id="PF17787">
    <property type="entry name" value="PH_14"/>
    <property type="match status" value="1"/>
</dbReference>
<dbReference type="InterPro" id="IPR000008">
    <property type="entry name" value="C2_dom"/>
</dbReference>
<keyword evidence="5 11" id="KW-0106">Calcium</keyword>
<organism evidence="16 19">
    <name type="scientific">Rotaria socialis</name>
    <dbReference type="NCBI Taxonomy" id="392032"/>
    <lineage>
        <taxon>Eukaryota</taxon>
        <taxon>Metazoa</taxon>
        <taxon>Spiralia</taxon>
        <taxon>Gnathifera</taxon>
        <taxon>Rotifera</taxon>
        <taxon>Eurotatoria</taxon>
        <taxon>Bdelloidea</taxon>
        <taxon>Philodinida</taxon>
        <taxon>Philodinidae</taxon>
        <taxon>Rotaria</taxon>
    </lineage>
</organism>
<dbReference type="InterPro" id="IPR037862">
    <property type="entry name" value="PLC-beta_PH"/>
</dbReference>
<dbReference type="PIRSF" id="PIRSF000956">
    <property type="entry name" value="PLC-beta"/>
    <property type="match status" value="1"/>
</dbReference>
<dbReference type="CDD" id="cd00275">
    <property type="entry name" value="C2_PLC_like"/>
    <property type="match status" value="1"/>
</dbReference>
<accession>A0A818J7Z3</accession>
<dbReference type="PRINTS" id="PR00390">
    <property type="entry name" value="PHPHLIPASEC"/>
</dbReference>
<evidence type="ECO:0000256" key="3">
    <source>
        <dbReference type="ARBA" id="ARBA00022553"/>
    </source>
</evidence>
<feature type="region of interest" description="Disordered" evidence="13">
    <location>
        <begin position="864"/>
        <end position="896"/>
    </location>
</feature>
<reference evidence="16" key="1">
    <citation type="submission" date="2021-02" db="EMBL/GenBank/DDBJ databases">
        <authorList>
            <person name="Nowell W R."/>
        </authorList>
    </citation>
    <scope>NUCLEOTIDE SEQUENCE</scope>
</reference>
<dbReference type="Gene3D" id="3.20.20.190">
    <property type="entry name" value="Phosphatidylinositol (PI) phosphodiesterase"/>
    <property type="match status" value="1"/>
</dbReference>
<evidence type="ECO:0000256" key="12">
    <source>
        <dbReference type="RuleBase" id="RU361133"/>
    </source>
</evidence>
<dbReference type="FunFam" id="1.10.238.10:FF:000005">
    <property type="entry name" value="Phosphoinositide phospholipase C"/>
    <property type="match status" value="1"/>
</dbReference>
<feature type="compositionally biased region" description="Low complexity" evidence="13">
    <location>
        <begin position="864"/>
        <end position="877"/>
    </location>
</feature>
<evidence type="ECO:0000313" key="16">
    <source>
        <dbReference type="EMBL" id="CAF3539796.1"/>
    </source>
</evidence>
<dbReference type="GO" id="GO:0005737">
    <property type="term" value="C:cytoplasm"/>
    <property type="evidence" value="ECO:0007669"/>
    <property type="project" value="UniProtKB-SubCell"/>
</dbReference>
<dbReference type="SUPFAM" id="SSF69989">
    <property type="entry name" value="C-terminal domain of PLC-beta"/>
    <property type="match status" value="1"/>
</dbReference>
<dbReference type="FunFam" id="2.60.40.150:FF:000008">
    <property type="entry name" value="1-phosphatidylinositol 4,5-bisphosphate phosphodiesterase"/>
    <property type="match status" value="1"/>
</dbReference>
<dbReference type="EC" id="3.1.4.11" evidence="9"/>
<proteinExistence type="predicted"/>
<dbReference type="Pfam" id="PF00387">
    <property type="entry name" value="PI-PLC-Y"/>
    <property type="match status" value="1"/>
</dbReference>
<feature type="domain" description="C2" evidence="14">
    <location>
        <begin position="691"/>
        <end position="819"/>
    </location>
</feature>
<evidence type="ECO:0000256" key="11">
    <source>
        <dbReference type="PIRSR" id="PIRSR000956-2"/>
    </source>
</evidence>
<dbReference type="SUPFAM" id="SSF50729">
    <property type="entry name" value="PH domain-like"/>
    <property type="match status" value="1"/>
</dbReference>
<dbReference type="CDD" id="cd13361">
    <property type="entry name" value="PH_PLC_beta"/>
    <property type="match status" value="1"/>
</dbReference>
<dbReference type="Proteomes" id="UP000663862">
    <property type="component" value="Unassembled WGS sequence"/>
</dbReference>
<evidence type="ECO:0000259" key="14">
    <source>
        <dbReference type="PROSITE" id="PS50004"/>
    </source>
</evidence>
<evidence type="ECO:0000256" key="1">
    <source>
        <dbReference type="ARBA" id="ARBA00004496"/>
    </source>
</evidence>
<dbReference type="EMBL" id="CAJOBQ010001213">
    <property type="protein sequence ID" value="CAF4466871.1"/>
    <property type="molecule type" value="Genomic_DNA"/>
</dbReference>
<dbReference type="SUPFAM" id="SSF47473">
    <property type="entry name" value="EF-hand"/>
    <property type="match status" value="1"/>
</dbReference>
<dbReference type="Proteomes" id="UP000663869">
    <property type="component" value="Unassembled WGS sequence"/>
</dbReference>
<evidence type="ECO:0000259" key="15">
    <source>
        <dbReference type="PROSITE" id="PS50008"/>
    </source>
</evidence>
<dbReference type="InterPro" id="IPR001711">
    <property type="entry name" value="PLipase_C_Pinositol-sp_Y"/>
</dbReference>
<comment type="catalytic activity">
    <reaction evidence="9 12">
        <text>a 1,2-diacyl-sn-glycero-3-phospho-(1D-myo-inositol-4,5-bisphosphate) + H2O = 1D-myo-inositol 1,4,5-trisphosphate + a 1,2-diacyl-sn-glycerol + H(+)</text>
        <dbReference type="Rhea" id="RHEA:33179"/>
        <dbReference type="ChEBI" id="CHEBI:15377"/>
        <dbReference type="ChEBI" id="CHEBI:15378"/>
        <dbReference type="ChEBI" id="CHEBI:17815"/>
        <dbReference type="ChEBI" id="CHEBI:58456"/>
        <dbReference type="ChEBI" id="CHEBI:203600"/>
        <dbReference type="EC" id="3.1.4.11"/>
    </reaction>
</comment>
<dbReference type="GO" id="GO:0046488">
    <property type="term" value="P:phosphatidylinositol metabolic process"/>
    <property type="evidence" value="ECO:0007669"/>
    <property type="project" value="TreeGrafter"/>
</dbReference>
<dbReference type="SUPFAM" id="SSF51695">
    <property type="entry name" value="PLC-like phosphodiesterases"/>
    <property type="match status" value="1"/>
</dbReference>
<comment type="cofactor">
    <cofactor evidence="11">
        <name>Ca(2+)</name>
        <dbReference type="ChEBI" id="CHEBI:29108"/>
    </cofactor>
    <text evidence="11">Binds 1 Ca(2+) ion per subunit.</text>
</comment>
<gene>
    <name evidence="16" type="ORF">FME351_LOCUS18918</name>
    <name evidence="18" type="ORF">QYT958_LOCUS4737</name>
    <name evidence="17" type="ORF">TSG867_LOCUS18300</name>
</gene>
<keyword evidence="6 9" id="KW-0442">Lipid degradation</keyword>
<feature type="binding site" evidence="11">
    <location>
        <position position="361"/>
    </location>
    <ligand>
        <name>Ca(2+)</name>
        <dbReference type="ChEBI" id="CHEBI:29108"/>
    </ligand>
</feature>